<reference evidence="1 2" key="1">
    <citation type="submission" date="2016-03" db="EMBL/GenBank/DDBJ databases">
        <title>Comparative genomics of the ectomycorrhizal sister species Rhizopogon vinicolor and Rhizopogon vesiculosus (Basidiomycota: Boletales) reveals a divergence of the mating type B locus.</title>
        <authorList>
            <person name="Mujic A.B."/>
            <person name="Kuo A."/>
            <person name="Tritt A."/>
            <person name="Lipzen A."/>
            <person name="Chen C."/>
            <person name="Johnson J."/>
            <person name="Sharma A."/>
            <person name="Barry K."/>
            <person name="Grigoriev I.V."/>
            <person name="Spatafora J.W."/>
        </authorList>
    </citation>
    <scope>NUCLEOTIDE SEQUENCE [LARGE SCALE GENOMIC DNA]</scope>
    <source>
        <strain evidence="1 2">AM-OR11-056</strain>
    </source>
</reference>
<dbReference type="OrthoDB" id="10573426at2759"/>
<comment type="caution">
    <text evidence="1">The sequence shown here is derived from an EMBL/GenBank/DDBJ whole genome shotgun (WGS) entry which is preliminary data.</text>
</comment>
<gene>
    <name evidence="1" type="ORF">AZE42_10918</name>
</gene>
<sequence>MCWCRRRPHGYLSLPVNSSRPGLSTNVCSRMSRTSAISAMDLSIKFSLMTIECLPLSSAMDCLSFNSWITVSVVNEEKIQTRGKETASAIQRLKIHVRQRLKGLSVCISAETDLEEGEVGTLIEQVKELTRLLYSDLETCQVGLNITSRGPHDLDWVYRKPL</sequence>
<evidence type="ECO:0000313" key="1">
    <source>
        <dbReference type="EMBL" id="OJA13531.1"/>
    </source>
</evidence>
<dbReference type="EMBL" id="LVVM01004118">
    <property type="protein sequence ID" value="OJA13531.1"/>
    <property type="molecule type" value="Genomic_DNA"/>
</dbReference>
<accession>A0A1J8Q0L3</accession>
<evidence type="ECO:0000313" key="2">
    <source>
        <dbReference type="Proteomes" id="UP000183567"/>
    </source>
</evidence>
<dbReference type="Proteomes" id="UP000183567">
    <property type="component" value="Unassembled WGS sequence"/>
</dbReference>
<organism evidence="1 2">
    <name type="scientific">Rhizopogon vesiculosus</name>
    <dbReference type="NCBI Taxonomy" id="180088"/>
    <lineage>
        <taxon>Eukaryota</taxon>
        <taxon>Fungi</taxon>
        <taxon>Dikarya</taxon>
        <taxon>Basidiomycota</taxon>
        <taxon>Agaricomycotina</taxon>
        <taxon>Agaricomycetes</taxon>
        <taxon>Agaricomycetidae</taxon>
        <taxon>Boletales</taxon>
        <taxon>Suillineae</taxon>
        <taxon>Rhizopogonaceae</taxon>
        <taxon>Rhizopogon</taxon>
    </lineage>
</organism>
<dbReference type="AlphaFoldDB" id="A0A1J8Q0L3"/>
<protein>
    <submittedName>
        <fullName evidence="1">Uncharacterized protein</fullName>
    </submittedName>
</protein>
<keyword evidence="2" id="KW-1185">Reference proteome</keyword>
<name>A0A1J8Q0L3_9AGAM</name>
<proteinExistence type="predicted"/>